<evidence type="ECO:0000256" key="5">
    <source>
        <dbReference type="PIRSR" id="PIRSR602401-1"/>
    </source>
</evidence>
<keyword evidence="6" id="KW-0472">Membrane</keyword>
<dbReference type="OrthoDB" id="3934656at2759"/>
<keyword evidence="6" id="KW-0812">Transmembrane</keyword>
<dbReference type="PANTHER" id="PTHR24305">
    <property type="entry name" value="CYTOCHROME P450"/>
    <property type="match status" value="1"/>
</dbReference>
<dbReference type="GO" id="GO:0020037">
    <property type="term" value="F:heme binding"/>
    <property type="evidence" value="ECO:0007669"/>
    <property type="project" value="InterPro"/>
</dbReference>
<dbReference type="InParanoid" id="Q5ARX8"/>
<keyword evidence="3 5" id="KW-0479">Metal-binding</keyword>
<feature type="transmembrane region" description="Helical" evidence="6">
    <location>
        <begin position="20"/>
        <end position="41"/>
    </location>
</feature>
<dbReference type="VEuPathDB" id="FungiDB:AN8952"/>
<dbReference type="GO" id="GO:0005506">
    <property type="term" value="F:iron ion binding"/>
    <property type="evidence" value="ECO:0007669"/>
    <property type="project" value="InterPro"/>
</dbReference>
<keyword evidence="5" id="KW-0349">Heme</keyword>
<dbReference type="PRINTS" id="PR00385">
    <property type="entry name" value="P450"/>
</dbReference>
<comment type="cofactor">
    <cofactor evidence="1 5">
        <name>heme</name>
        <dbReference type="ChEBI" id="CHEBI:30413"/>
    </cofactor>
</comment>
<dbReference type="Gene3D" id="1.10.630.10">
    <property type="entry name" value="Cytochrome P450"/>
    <property type="match status" value="1"/>
</dbReference>
<feature type="binding site" description="axial binding residue" evidence="5">
    <location>
        <position position="473"/>
    </location>
    <ligand>
        <name>heme</name>
        <dbReference type="ChEBI" id="CHEBI:30413"/>
    </ligand>
    <ligandPart>
        <name>Fe</name>
        <dbReference type="ChEBI" id="CHEBI:18248"/>
    </ligandPart>
</feature>
<evidence type="ECO:0000256" key="6">
    <source>
        <dbReference type="SAM" id="Phobius"/>
    </source>
</evidence>
<evidence type="ECO:0000256" key="1">
    <source>
        <dbReference type="ARBA" id="ARBA00001971"/>
    </source>
</evidence>
<accession>Q5ARX8</accession>
<dbReference type="CDD" id="cd11060">
    <property type="entry name" value="CYP57A1-like"/>
    <property type="match status" value="1"/>
</dbReference>
<protein>
    <submittedName>
        <fullName evidence="7">Cytochrome P450, putative (Eurofung)</fullName>
    </submittedName>
</protein>
<organism evidence="7 8">
    <name type="scientific">Emericella nidulans (strain FGSC A4 / ATCC 38163 / CBS 112.46 / NRRL 194 / M139)</name>
    <name type="common">Aspergillus nidulans</name>
    <dbReference type="NCBI Taxonomy" id="227321"/>
    <lineage>
        <taxon>Eukaryota</taxon>
        <taxon>Fungi</taxon>
        <taxon>Dikarya</taxon>
        <taxon>Ascomycota</taxon>
        <taxon>Pezizomycotina</taxon>
        <taxon>Eurotiomycetes</taxon>
        <taxon>Eurotiomycetidae</taxon>
        <taxon>Eurotiales</taxon>
        <taxon>Aspergillaceae</taxon>
        <taxon>Aspergillus</taxon>
        <taxon>Aspergillus subgen. Nidulantes</taxon>
    </lineage>
</organism>
<dbReference type="GO" id="GO:0016705">
    <property type="term" value="F:oxidoreductase activity, acting on paired donors, with incorporation or reduction of molecular oxygen"/>
    <property type="evidence" value="ECO:0007669"/>
    <property type="project" value="InterPro"/>
</dbReference>
<dbReference type="GeneID" id="2868150"/>
<dbReference type="GO" id="GO:0004497">
    <property type="term" value="F:monooxygenase activity"/>
    <property type="evidence" value="ECO:0007669"/>
    <property type="project" value="InterPro"/>
</dbReference>
<dbReference type="KEGG" id="ani:ANIA_08952"/>
<dbReference type="RefSeq" id="XP_682221.1">
    <property type="nucleotide sequence ID" value="XM_677129.1"/>
</dbReference>
<evidence type="ECO:0000256" key="3">
    <source>
        <dbReference type="ARBA" id="ARBA00022723"/>
    </source>
</evidence>
<dbReference type="Proteomes" id="UP000000560">
    <property type="component" value="Chromosome VII"/>
</dbReference>
<dbReference type="PRINTS" id="PR00463">
    <property type="entry name" value="EP450I"/>
</dbReference>
<evidence type="ECO:0000313" key="7">
    <source>
        <dbReference type="EMBL" id="CBF84583.1"/>
    </source>
</evidence>
<sequence>MSSPWKVMDPNLADMHQIASFLGLHRVALFLIAAVIVRVLYRRYWSPIRDVPGPFWASFSSLWRVYHVVKGHTEQQILKLHKEHGIAHPLLLRWRLEEKITSGTIGDFVRIAENEISVAHPDAVKQLLHANLAKGTFYSVFSLPDYRYVNQMSELDPTRHIQKTRNLSAGFSLSNITKTEPYIDRCLKVLSRQLDGLAASDAPVHFQDWFSFFAFDVLGEVTFSKSFGFLQEGLDIRNAIANTGSLVYYISIMGNYVWFHNLTLGNPLVSRLGLQPNSHIFDTCLLAIDSRKNNPELRHDMMQRWLDMRASHPERMSEEDIFGAAVANVGAGAETISSTAQAVIYYLLKNPQYLATVRKELDEAQAKGELSDVIQYGEATKLPFLQACLKEAYRFHPGVCHNLPRISPKGGMTIAGRYFPEGVILSVHPWVIHRNADIFGADCDTYNPTRWLQGDTKRMDYFLIHWGAGYNQCPGRNLAQFELSKVLATVLRDYDIKLMNPKSEWRFETRFLAVPYGWPCQIQRRKRGMVQVAA</sequence>
<keyword evidence="4 5" id="KW-0408">Iron</keyword>
<dbReference type="InterPro" id="IPR036396">
    <property type="entry name" value="Cyt_P450_sf"/>
</dbReference>
<dbReference type="Pfam" id="PF00067">
    <property type="entry name" value="p450"/>
    <property type="match status" value="1"/>
</dbReference>
<comment type="similarity">
    <text evidence="2">Belongs to the cytochrome P450 family.</text>
</comment>
<accession>C8VLA4</accession>
<dbReference type="PANTHER" id="PTHR24305:SF232">
    <property type="entry name" value="P450, PUTATIVE (EUROFUNG)-RELATED"/>
    <property type="match status" value="1"/>
</dbReference>
<dbReference type="eggNOG" id="KOG0156">
    <property type="taxonomic scope" value="Eukaryota"/>
</dbReference>
<reference evidence="8" key="2">
    <citation type="journal article" date="2009" name="Fungal Genet. Biol.">
        <title>The 2008 update of the Aspergillus nidulans genome annotation: a community effort.</title>
        <authorList>
            <person name="Wortman J.R."/>
            <person name="Gilsenan J.M."/>
            <person name="Joardar V."/>
            <person name="Deegan J."/>
            <person name="Clutterbuck J."/>
            <person name="Andersen M.R."/>
            <person name="Archer D."/>
            <person name="Bencina M."/>
            <person name="Braus G."/>
            <person name="Coutinho P."/>
            <person name="von Dohren H."/>
            <person name="Doonan J."/>
            <person name="Driessen A.J."/>
            <person name="Durek P."/>
            <person name="Espeso E."/>
            <person name="Fekete E."/>
            <person name="Flipphi M."/>
            <person name="Estrada C.G."/>
            <person name="Geysens S."/>
            <person name="Goldman G."/>
            <person name="de Groot P.W."/>
            <person name="Hansen K."/>
            <person name="Harris S.D."/>
            <person name="Heinekamp T."/>
            <person name="Helmstaedt K."/>
            <person name="Henrissat B."/>
            <person name="Hofmann G."/>
            <person name="Homan T."/>
            <person name="Horio T."/>
            <person name="Horiuchi H."/>
            <person name="James S."/>
            <person name="Jones M."/>
            <person name="Karaffa L."/>
            <person name="Karanyi Z."/>
            <person name="Kato M."/>
            <person name="Keller N."/>
            <person name="Kelly D.E."/>
            <person name="Kiel J.A."/>
            <person name="Kim J.M."/>
            <person name="van der Klei I.J."/>
            <person name="Klis F.M."/>
            <person name="Kovalchuk A."/>
            <person name="Krasevec N."/>
            <person name="Kubicek C.P."/>
            <person name="Liu B."/>
            <person name="Maccabe A."/>
            <person name="Meyer V."/>
            <person name="Mirabito P."/>
            <person name="Miskei M."/>
            <person name="Mos M."/>
            <person name="Mullins J."/>
            <person name="Nelson D.R."/>
            <person name="Nielsen J."/>
            <person name="Oakley B.R."/>
            <person name="Osmani S.A."/>
            <person name="Pakula T."/>
            <person name="Paszewski A."/>
            <person name="Paulsen I."/>
            <person name="Pilsyk S."/>
            <person name="Pocsi I."/>
            <person name="Punt P.J."/>
            <person name="Ram A.F."/>
            <person name="Ren Q."/>
            <person name="Robellet X."/>
            <person name="Robson G."/>
            <person name="Seiboth B."/>
            <person name="van Solingen P."/>
            <person name="Specht T."/>
            <person name="Sun J."/>
            <person name="Taheri-Talesh N."/>
            <person name="Takeshita N."/>
            <person name="Ussery D."/>
            <person name="vanKuyk P.A."/>
            <person name="Visser H."/>
            <person name="van de Vondervoort P.J."/>
            <person name="de Vries R.P."/>
            <person name="Walton J."/>
            <person name="Xiang X."/>
            <person name="Xiong Y."/>
            <person name="Zeng A.P."/>
            <person name="Brandt B.W."/>
            <person name="Cornell M.J."/>
            <person name="van den Hondel C.A."/>
            <person name="Visser J."/>
            <person name="Oliver S.G."/>
            <person name="Turner G."/>
        </authorList>
    </citation>
    <scope>GENOME REANNOTATION</scope>
    <source>
        <strain evidence="8">FGSC A4 / ATCC 38163 / CBS 112.46 / NRRL 194 / M139</strain>
    </source>
</reference>
<dbReference type="AlphaFoldDB" id="Q5ARX8"/>
<keyword evidence="8" id="KW-1185">Reference proteome</keyword>
<dbReference type="HOGENOM" id="CLU_001570_14_0_1"/>
<proteinExistence type="inferred from homology"/>
<gene>
    <name evidence="7" type="ORF">ANIA_08952</name>
</gene>
<keyword evidence="6" id="KW-1133">Transmembrane helix</keyword>
<evidence type="ECO:0000313" key="8">
    <source>
        <dbReference type="Proteomes" id="UP000000560"/>
    </source>
</evidence>
<dbReference type="SUPFAM" id="SSF48264">
    <property type="entry name" value="Cytochrome P450"/>
    <property type="match status" value="1"/>
</dbReference>
<dbReference type="OMA" id="HLAPAYT"/>
<dbReference type="InterPro" id="IPR002401">
    <property type="entry name" value="Cyt_P450_E_grp-I"/>
</dbReference>
<dbReference type="InterPro" id="IPR050121">
    <property type="entry name" value="Cytochrome_P450_monoxygenase"/>
</dbReference>
<name>Q5ARX8_EMENI</name>
<evidence type="ECO:0000256" key="2">
    <source>
        <dbReference type="ARBA" id="ARBA00010617"/>
    </source>
</evidence>
<dbReference type="GO" id="GO:0044550">
    <property type="term" value="P:secondary metabolite biosynthetic process"/>
    <property type="evidence" value="ECO:0007669"/>
    <property type="project" value="UniProtKB-ARBA"/>
</dbReference>
<dbReference type="FunFam" id="1.10.630.10:FF:000188">
    <property type="entry name" value="Cytochrome P450, putative (Eurofung)"/>
    <property type="match status" value="1"/>
</dbReference>
<reference evidence="8" key="1">
    <citation type="journal article" date="2005" name="Nature">
        <title>Sequencing of Aspergillus nidulans and comparative analysis with A. fumigatus and A. oryzae.</title>
        <authorList>
            <person name="Galagan J.E."/>
            <person name="Calvo S.E."/>
            <person name="Cuomo C."/>
            <person name="Ma L.J."/>
            <person name="Wortman J.R."/>
            <person name="Batzoglou S."/>
            <person name="Lee S.I."/>
            <person name="Basturkmen M."/>
            <person name="Spevak C.C."/>
            <person name="Clutterbuck J."/>
            <person name="Kapitonov V."/>
            <person name="Jurka J."/>
            <person name="Scazzocchio C."/>
            <person name="Farman M."/>
            <person name="Butler J."/>
            <person name="Purcell S."/>
            <person name="Harris S."/>
            <person name="Braus G.H."/>
            <person name="Draht O."/>
            <person name="Busch S."/>
            <person name="D'Enfert C."/>
            <person name="Bouchier C."/>
            <person name="Goldman G.H."/>
            <person name="Bell-Pedersen D."/>
            <person name="Griffiths-Jones S."/>
            <person name="Doonan J.H."/>
            <person name="Yu J."/>
            <person name="Vienken K."/>
            <person name="Pain A."/>
            <person name="Freitag M."/>
            <person name="Selker E.U."/>
            <person name="Archer D.B."/>
            <person name="Penalva M.A."/>
            <person name="Oakley B.R."/>
            <person name="Momany M."/>
            <person name="Tanaka T."/>
            <person name="Kumagai T."/>
            <person name="Asai K."/>
            <person name="Machida M."/>
            <person name="Nierman W.C."/>
            <person name="Denning D.W."/>
            <person name="Caddick M."/>
            <person name="Hynes M."/>
            <person name="Paoletti M."/>
            <person name="Fischer R."/>
            <person name="Miller B."/>
            <person name="Dyer P."/>
            <person name="Sachs M.S."/>
            <person name="Osmani S.A."/>
            <person name="Birren B.W."/>
        </authorList>
    </citation>
    <scope>NUCLEOTIDE SEQUENCE [LARGE SCALE GENOMIC DNA]</scope>
    <source>
        <strain evidence="8">FGSC A4 / ATCC 38163 / CBS 112.46 / NRRL 194 / M139</strain>
    </source>
</reference>
<dbReference type="InterPro" id="IPR001128">
    <property type="entry name" value="Cyt_P450"/>
</dbReference>
<evidence type="ECO:0000256" key="4">
    <source>
        <dbReference type="ARBA" id="ARBA00023004"/>
    </source>
</evidence>
<dbReference type="EMBL" id="BN001307">
    <property type="protein sequence ID" value="CBF84583.1"/>
    <property type="molecule type" value="Genomic_DNA"/>
</dbReference>